<dbReference type="InterPro" id="IPR027417">
    <property type="entry name" value="P-loop_NTPase"/>
</dbReference>
<proteinExistence type="inferred from homology"/>
<dbReference type="GO" id="GO:0016887">
    <property type="term" value="F:ATP hydrolysis activity"/>
    <property type="evidence" value="ECO:0007669"/>
    <property type="project" value="InterPro"/>
</dbReference>
<dbReference type="InterPro" id="IPR017871">
    <property type="entry name" value="ABC_transporter-like_CS"/>
</dbReference>
<sequence>MQKKPDINMDKQDNTLLSIKNLSVGFYTDEGEIVAVNDVSYDIERGKTLAVVGESGCGKSVTAMTAMKLIPSPPGRILGGSIKFKGVEVTTAGEKQMRKLRGNEIAMIFQEPMTSLNPVYTIGEQIAEAIELHQNLKGDQAWTKAVEMLDKVGIAEPAKRAWDYPHQMSGGMRQRVMIAMAISCEPALLIADEPTTALDVTIQAQILELLRQLQETNNMSILLITHDLGVVAENAHDVVVMYASKIVEKADINSLFSKPMHPYTMGLLRSLPKLDEDSTRLETIAGAVPNPSNFPPGCKFHPRCPHCMDICRSEEPQLVEIEPGRHTACWLYCK</sequence>
<dbReference type="KEGG" id="pbas:SMSP2_00948"/>
<dbReference type="RefSeq" id="WP_237048847.1">
    <property type="nucleotide sequence ID" value="NZ_CP019646.1"/>
</dbReference>
<dbReference type="SUPFAM" id="SSF52540">
    <property type="entry name" value="P-loop containing nucleoside triphosphate hydrolases"/>
    <property type="match status" value="1"/>
</dbReference>
<keyword evidence="12" id="KW-1185">Reference proteome</keyword>
<keyword evidence="8" id="KW-1278">Translocase</keyword>
<dbReference type="InterPro" id="IPR050388">
    <property type="entry name" value="ABC_Ni/Peptide_Import"/>
</dbReference>
<dbReference type="Pfam" id="PF00005">
    <property type="entry name" value="ABC_tran"/>
    <property type="match status" value="1"/>
</dbReference>
<evidence type="ECO:0000313" key="12">
    <source>
        <dbReference type="Proteomes" id="UP000188181"/>
    </source>
</evidence>
<dbReference type="InterPro" id="IPR013563">
    <property type="entry name" value="Oligopep_ABC_C"/>
</dbReference>
<evidence type="ECO:0000256" key="3">
    <source>
        <dbReference type="ARBA" id="ARBA00022448"/>
    </source>
</evidence>
<keyword evidence="3" id="KW-0813">Transport</keyword>
<evidence type="ECO:0000256" key="1">
    <source>
        <dbReference type="ARBA" id="ARBA00004417"/>
    </source>
</evidence>
<dbReference type="PANTHER" id="PTHR43297">
    <property type="entry name" value="OLIGOPEPTIDE TRANSPORT ATP-BINDING PROTEIN APPD"/>
    <property type="match status" value="1"/>
</dbReference>
<dbReference type="CDD" id="cd03257">
    <property type="entry name" value="ABC_NikE_OppD_transporters"/>
    <property type="match status" value="1"/>
</dbReference>
<protein>
    <submittedName>
        <fullName evidence="11">Stage 0 sporulation protein KD</fullName>
    </submittedName>
</protein>
<evidence type="ECO:0000256" key="9">
    <source>
        <dbReference type="ARBA" id="ARBA00023136"/>
    </source>
</evidence>
<dbReference type="AlphaFoldDB" id="A0A1Q2MD26"/>
<dbReference type="InterPro" id="IPR003439">
    <property type="entry name" value="ABC_transporter-like_ATP-bd"/>
</dbReference>
<dbReference type="Proteomes" id="UP000188181">
    <property type="component" value="Chromosome"/>
</dbReference>
<comment type="similarity">
    <text evidence="2">Belongs to the ABC transporter superfamily.</text>
</comment>
<evidence type="ECO:0000256" key="5">
    <source>
        <dbReference type="ARBA" id="ARBA00022519"/>
    </source>
</evidence>
<dbReference type="Gene3D" id="3.40.50.300">
    <property type="entry name" value="P-loop containing nucleotide triphosphate hydrolases"/>
    <property type="match status" value="1"/>
</dbReference>
<evidence type="ECO:0000256" key="6">
    <source>
        <dbReference type="ARBA" id="ARBA00022741"/>
    </source>
</evidence>
<evidence type="ECO:0000256" key="8">
    <source>
        <dbReference type="ARBA" id="ARBA00022967"/>
    </source>
</evidence>
<dbReference type="GO" id="GO:0005524">
    <property type="term" value="F:ATP binding"/>
    <property type="evidence" value="ECO:0007669"/>
    <property type="project" value="UniProtKB-KW"/>
</dbReference>
<dbReference type="PROSITE" id="PS00211">
    <property type="entry name" value="ABC_TRANSPORTER_1"/>
    <property type="match status" value="1"/>
</dbReference>
<evidence type="ECO:0000256" key="2">
    <source>
        <dbReference type="ARBA" id="ARBA00005417"/>
    </source>
</evidence>
<evidence type="ECO:0000256" key="4">
    <source>
        <dbReference type="ARBA" id="ARBA00022475"/>
    </source>
</evidence>
<keyword evidence="7" id="KW-0067">ATP-binding</keyword>
<dbReference type="InterPro" id="IPR003593">
    <property type="entry name" value="AAA+_ATPase"/>
</dbReference>
<name>A0A1Q2MD26_9BACT</name>
<dbReference type="PROSITE" id="PS50893">
    <property type="entry name" value="ABC_TRANSPORTER_2"/>
    <property type="match status" value="1"/>
</dbReference>
<evidence type="ECO:0000313" key="11">
    <source>
        <dbReference type="EMBL" id="AQQ70595.1"/>
    </source>
</evidence>
<organism evidence="11 12">
    <name type="scientific">Limihaloglobus sulfuriphilus</name>
    <dbReference type="NCBI Taxonomy" id="1851148"/>
    <lineage>
        <taxon>Bacteria</taxon>
        <taxon>Pseudomonadati</taxon>
        <taxon>Planctomycetota</taxon>
        <taxon>Phycisphaerae</taxon>
        <taxon>Sedimentisphaerales</taxon>
        <taxon>Sedimentisphaeraceae</taxon>
        <taxon>Limihaloglobus</taxon>
    </lineage>
</organism>
<accession>A0A1Q2MD26</accession>
<evidence type="ECO:0000256" key="7">
    <source>
        <dbReference type="ARBA" id="ARBA00022840"/>
    </source>
</evidence>
<keyword evidence="5" id="KW-0997">Cell inner membrane</keyword>
<reference evidence="12" key="1">
    <citation type="submission" date="2017-02" db="EMBL/GenBank/DDBJ databases">
        <title>Comparative genomics and description of representatives of a novel lineage of planctomycetes thriving in anoxic sediments.</title>
        <authorList>
            <person name="Spring S."/>
            <person name="Bunk B."/>
            <person name="Sproer C."/>
        </authorList>
    </citation>
    <scope>NUCLEOTIDE SEQUENCE [LARGE SCALE GENOMIC DNA]</scope>
    <source>
        <strain evidence="12">SM-Chi-D1</strain>
    </source>
</reference>
<dbReference type="FunFam" id="3.40.50.300:FF:000016">
    <property type="entry name" value="Oligopeptide ABC transporter ATP-binding component"/>
    <property type="match status" value="1"/>
</dbReference>
<keyword evidence="9" id="KW-0472">Membrane</keyword>
<evidence type="ECO:0000259" key="10">
    <source>
        <dbReference type="PROSITE" id="PS50893"/>
    </source>
</evidence>
<dbReference type="GO" id="GO:0015833">
    <property type="term" value="P:peptide transport"/>
    <property type="evidence" value="ECO:0007669"/>
    <property type="project" value="InterPro"/>
</dbReference>
<dbReference type="PANTHER" id="PTHR43297:SF14">
    <property type="entry name" value="ATPASE AAA-TYPE CORE DOMAIN-CONTAINING PROTEIN"/>
    <property type="match status" value="1"/>
</dbReference>
<dbReference type="EMBL" id="CP019646">
    <property type="protein sequence ID" value="AQQ70595.1"/>
    <property type="molecule type" value="Genomic_DNA"/>
</dbReference>
<keyword evidence="6" id="KW-0547">Nucleotide-binding</keyword>
<feature type="domain" description="ABC transporter" evidence="10">
    <location>
        <begin position="19"/>
        <end position="268"/>
    </location>
</feature>
<gene>
    <name evidence="11" type="primary">oppD</name>
    <name evidence="11" type="ORF">SMSP2_00948</name>
</gene>
<dbReference type="Pfam" id="PF08352">
    <property type="entry name" value="oligo_HPY"/>
    <property type="match status" value="1"/>
</dbReference>
<keyword evidence="4" id="KW-1003">Cell membrane</keyword>
<dbReference type="SMART" id="SM00382">
    <property type="entry name" value="AAA"/>
    <property type="match status" value="1"/>
</dbReference>
<dbReference type="NCBIfam" id="TIGR01727">
    <property type="entry name" value="oligo_HPY"/>
    <property type="match status" value="1"/>
</dbReference>
<dbReference type="GO" id="GO:0005886">
    <property type="term" value="C:plasma membrane"/>
    <property type="evidence" value="ECO:0007669"/>
    <property type="project" value="UniProtKB-SubCell"/>
</dbReference>
<dbReference type="STRING" id="1851148.SMSP2_00948"/>
<comment type="subcellular location">
    <subcellularLocation>
        <location evidence="1">Cell inner membrane</location>
        <topology evidence="1">Peripheral membrane protein</topology>
    </subcellularLocation>
</comment>